<name>X1MLT2_9ZZZZ</name>
<comment type="caution">
    <text evidence="1">The sequence shown here is derived from an EMBL/GenBank/DDBJ whole genome shotgun (WGS) entry which is preliminary data.</text>
</comment>
<proteinExistence type="predicted"/>
<organism evidence="1">
    <name type="scientific">marine sediment metagenome</name>
    <dbReference type="NCBI Taxonomy" id="412755"/>
    <lineage>
        <taxon>unclassified sequences</taxon>
        <taxon>metagenomes</taxon>
        <taxon>ecological metagenomes</taxon>
    </lineage>
</organism>
<dbReference type="AlphaFoldDB" id="X1MLT2"/>
<gene>
    <name evidence="1" type="ORF">S06H3_36742</name>
</gene>
<dbReference type="EMBL" id="BARV01022275">
    <property type="protein sequence ID" value="GAI18991.1"/>
    <property type="molecule type" value="Genomic_DNA"/>
</dbReference>
<evidence type="ECO:0000313" key="1">
    <source>
        <dbReference type="EMBL" id="GAI18991.1"/>
    </source>
</evidence>
<reference evidence="1" key="1">
    <citation type="journal article" date="2014" name="Front. Microbiol.">
        <title>High frequency of phylogenetically diverse reductive dehalogenase-homologous genes in deep subseafloor sedimentary metagenomes.</title>
        <authorList>
            <person name="Kawai M."/>
            <person name="Futagami T."/>
            <person name="Toyoda A."/>
            <person name="Takaki Y."/>
            <person name="Nishi S."/>
            <person name="Hori S."/>
            <person name="Arai W."/>
            <person name="Tsubouchi T."/>
            <person name="Morono Y."/>
            <person name="Uchiyama I."/>
            <person name="Ito T."/>
            <person name="Fujiyama A."/>
            <person name="Inagaki F."/>
            <person name="Takami H."/>
        </authorList>
    </citation>
    <scope>NUCLEOTIDE SEQUENCE</scope>
    <source>
        <strain evidence="1">Expedition CK06-06</strain>
    </source>
</reference>
<protein>
    <submittedName>
        <fullName evidence="1">Uncharacterized protein</fullName>
    </submittedName>
</protein>
<sequence length="61" mass="6853">MSYTGIAEIDTVLLDLYSELQHEPKDKLLSEKHRRFRVLADKLLRLGQIIQGSAGVAQESA</sequence>
<accession>X1MLT2</accession>